<evidence type="ECO:0000313" key="2">
    <source>
        <dbReference type="EMBL" id="GAA0661670.1"/>
    </source>
</evidence>
<dbReference type="Proteomes" id="UP001500724">
    <property type="component" value="Unassembled WGS sequence"/>
</dbReference>
<name>A0ABP3SZE5_9ACTN</name>
<comment type="caution">
    <text evidence="2">The sequence shown here is derived from an EMBL/GenBank/DDBJ whole genome shotgun (WGS) entry which is preliminary data.</text>
</comment>
<gene>
    <name evidence="2" type="ORF">GCM10009535_46520</name>
</gene>
<protein>
    <submittedName>
        <fullName evidence="2">Uncharacterized protein</fullName>
    </submittedName>
</protein>
<dbReference type="EMBL" id="BAAAGU010000053">
    <property type="protein sequence ID" value="GAA0661670.1"/>
    <property type="molecule type" value="Genomic_DNA"/>
</dbReference>
<accession>A0ABP3SZE5</accession>
<feature type="region of interest" description="Disordered" evidence="1">
    <location>
        <begin position="167"/>
        <end position="187"/>
    </location>
</feature>
<reference evidence="3" key="1">
    <citation type="journal article" date="2019" name="Int. J. Syst. Evol. Microbiol.">
        <title>The Global Catalogue of Microorganisms (GCM) 10K type strain sequencing project: providing services to taxonomists for standard genome sequencing and annotation.</title>
        <authorList>
            <consortium name="The Broad Institute Genomics Platform"/>
            <consortium name="The Broad Institute Genome Sequencing Center for Infectious Disease"/>
            <person name="Wu L."/>
            <person name="Ma J."/>
        </authorList>
    </citation>
    <scope>NUCLEOTIDE SEQUENCE [LARGE SCALE GENOMIC DNA]</scope>
    <source>
        <strain evidence="3">JCM 10367</strain>
    </source>
</reference>
<keyword evidence="3" id="KW-1185">Reference proteome</keyword>
<proteinExistence type="predicted"/>
<sequence length="187" mass="20258">MIPRPHYPRQYLVAPLRPDGFRPHHFHGVDEPNGIAVPDHPVRAAAQVTRRVLPRYAEALNAVRRNALHQPEPPHRPAAPEVTESLTLIWYPDGVVGAPSASVPALARTVLYGCYFQYSPHEAAFVLPASYSTEARALLLQSAVRQLTAQGIGVNFRHAAPIPAVPPRTAAPALGAPPGARQPAARR</sequence>
<organism evidence="2 3">
    <name type="scientific">Streptomyces thermocarboxydovorans</name>
    <dbReference type="NCBI Taxonomy" id="59298"/>
    <lineage>
        <taxon>Bacteria</taxon>
        <taxon>Bacillati</taxon>
        <taxon>Actinomycetota</taxon>
        <taxon>Actinomycetes</taxon>
        <taxon>Kitasatosporales</taxon>
        <taxon>Streptomycetaceae</taxon>
        <taxon>Streptomyces</taxon>
    </lineage>
</organism>
<evidence type="ECO:0000256" key="1">
    <source>
        <dbReference type="SAM" id="MobiDB-lite"/>
    </source>
</evidence>
<evidence type="ECO:0000313" key="3">
    <source>
        <dbReference type="Proteomes" id="UP001500724"/>
    </source>
</evidence>